<evidence type="ECO:0000313" key="2">
    <source>
        <dbReference type="EMBL" id="MFC6040744.1"/>
    </source>
</evidence>
<feature type="transmembrane region" description="Helical" evidence="1">
    <location>
        <begin position="7"/>
        <end position="25"/>
    </location>
</feature>
<feature type="transmembrane region" description="Helical" evidence="1">
    <location>
        <begin position="63"/>
        <end position="84"/>
    </location>
</feature>
<evidence type="ECO:0000256" key="1">
    <source>
        <dbReference type="SAM" id="Phobius"/>
    </source>
</evidence>
<protein>
    <submittedName>
        <fullName evidence="2">Uncharacterized protein</fullName>
    </submittedName>
</protein>
<keyword evidence="1" id="KW-0812">Transmembrane</keyword>
<reference evidence="3" key="1">
    <citation type="journal article" date="2019" name="Int. J. Syst. Evol. Microbiol.">
        <title>The Global Catalogue of Microorganisms (GCM) 10K type strain sequencing project: providing services to taxonomists for standard genome sequencing and annotation.</title>
        <authorList>
            <consortium name="The Broad Institute Genomics Platform"/>
            <consortium name="The Broad Institute Genome Sequencing Center for Infectious Disease"/>
            <person name="Wu L."/>
            <person name="Ma J."/>
        </authorList>
    </citation>
    <scope>NUCLEOTIDE SEQUENCE [LARGE SCALE GENOMIC DNA]</scope>
    <source>
        <strain evidence="3">CCUG 54527</strain>
    </source>
</reference>
<name>A0ABW1LAL9_9BACL</name>
<proteinExistence type="predicted"/>
<evidence type="ECO:0000313" key="3">
    <source>
        <dbReference type="Proteomes" id="UP001596170"/>
    </source>
</evidence>
<keyword evidence="3" id="KW-1185">Reference proteome</keyword>
<sequence>MKVYYRWGVFVLLIALTVLLINKGMDLRSLGTNVDGTGIGVHFLFLEINDRVPENSIPSYANGFFIVSLMTALAALVLAGLNLLRFKGTKAGI</sequence>
<keyword evidence="1" id="KW-1133">Transmembrane helix</keyword>
<organism evidence="2 3">
    <name type="scientific">Paenisporosarcina macmurdoensis</name>
    <dbReference type="NCBI Taxonomy" id="212659"/>
    <lineage>
        <taxon>Bacteria</taxon>
        <taxon>Bacillati</taxon>
        <taxon>Bacillota</taxon>
        <taxon>Bacilli</taxon>
        <taxon>Bacillales</taxon>
        <taxon>Caryophanaceae</taxon>
        <taxon>Paenisporosarcina</taxon>
    </lineage>
</organism>
<accession>A0ABW1LAL9</accession>
<gene>
    <name evidence="2" type="ORF">ACFPYN_15055</name>
</gene>
<comment type="caution">
    <text evidence="2">The sequence shown here is derived from an EMBL/GenBank/DDBJ whole genome shotgun (WGS) entry which is preliminary data.</text>
</comment>
<dbReference type="Proteomes" id="UP001596170">
    <property type="component" value="Unassembled WGS sequence"/>
</dbReference>
<keyword evidence="1" id="KW-0472">Membrane</keyword>
<dbReference type="RefSeq" id="WP_377735295.1">
    <property type="nucleotide sequence ID" value="NZ_JBHSRI010000025.1"/>
</dbReference>
<dbReference type="EMBL" id="JBHSRI010000025">
    <property type="protein sequence ID" value="MFC6040744.1"/>
    <property type="molecule type" value="Genomic_DNA"/>
</dbReference>